<feature type="signal peptide" evidence="1">
    <location>
        <begin position="1"/>
        <end position="22"/>
    </location>
</feature>
<evidence type="ECO:0000313" key="3">
    <source>
        <dbReference type="EMBL" id="RKP22083.1"/>
    </source>
</evidence>
<reference evidence="3" key="3">
    <citation type="submission" date="2018-08" db="EMBL/GenBank/DDBJ databases">
        <title>Leveraging single-cell genomics to expand the Fungal Tree of Life.</title>
        <authorList>
            <consortium name="DOE Joint Genome Institute"/>
            <person name="Ahrendt S.R."/>
            <person name="Quandt C.A."/>
            <person name="Ciobanu D."/>
            <person name="Clum A."/>
            <person name="Salamov A."/>
            <person name="Andreopoulos B."/>
            <person name="Cheng J.-F."/>
            <person name="Woyke T."/>
            <person name="Pelin A."/>
            <person name="Henrissat B."/>
            <person name="Reynolds N."/>
            <person name="Benny G.L."/>
            <person name="Smith M.E."/>
            <person name="James T.Y."/>
            <person name="Grigoriev I.V."/>
        </authorList>
    </citation>
    <scope>NUCLEOTIDE SEQUENCE</scope>
    <source>
        <strain evidence="3">CSF55</strain>
    </source>
</reference>
<evidence type="ECO:0000313" key="2">
    <source>
        <dbReference type="EMBL" id="EPZ36440.1"/>
    </source>
</evidence>
<accession>A0A075B235</accession>
<keyword evidence="4" id="KW-1185">Reference proteome</keyword>
<evidence type="ECO:0000256" key="1">
    <source>
        <dbReference type="SAM" id="SignalP"/>
    </source>
</evidence>
<protein>
    <submittedName>
        <fullName evidence="2">Uncharacterized protein</fullName>
    </submittedName>
</protein>
<reference evidence="5" key="2">
    <citation type="journal article" date="2018" name="Nat. Microbiol.">
        <title>Leveraging single-cell genomics to expand the fungal tree of life.</title>
        <authorList>
            <person name="Ahrendt S.R."/>
            <person name="Quandt C.A."/>
            <person name="Ciobanu D."/>
            <person name="Clum A."/>
            <person name="Salamov A."/>
            <person name="Andreopoulos B."/>
            <person name="Cheng J.F."/>
            <person name="Woyke T."/>
            <person name="Pelin A."/>
            <person name="Henrissat B."/>
            <person name="Reynolds N.K."/>
            <person name="Benny G.L."/>
            <person name="Smith M.E."/>
            <person name="James T.Y."/>
            <person name="Grigoriev I.V."/>
        </authorList>
    </citation>
    <scope>NUCLEOTIDE SEQUENCE [LARGE SCALE GENOMIC DNA]</scope>
    <source>
        <strain evidence="5">CSF55</strain>
    </source>
</reference>
<evidence type="ECO:0000313" key="4">
    <source>
        <dbReference type="Proteomes" id="UP000030755"/>
    </source>
</evidence>
<reference evidence="2 4" key="1">
    <citation type="journal article" date="2013" name="Curr. Biol.">
        <title>Shared signatures of parasitism and phylogenomics unite Cryptomycota and microsporidia.</title>
        <authorList>
            <person name="James T.Y."/>
            <person name="Pelin A."/>
            <person name="Bonen L."/>
            <person name="Ahrendt S."/>
            <person name="Sain D."/>
            <person name="Corradi N."/>
            <person name="Stajich J.E."/>
        </authorList>
    </citation>
    <scope>NUCLEOTIDE SEQUENCE [LARGE SCALE GENOMIC DNA]</scope>
    <source>
        <strain evidence="2 4">CSF55</strain>
        <strain evidence="2 4">CSF55</strain>
    </source>
</reference>
<gene>
    <name evidence="2" type="ORF">O9G_005438</name>
    <name evidence="3" type="ORF">ROZALSC1DRAFT_26556</name>
</gene>
<dbReference type="Proteomes" id="UP000030755">
    <property type="component" value="Unassembled WGS sequence"/>
</dbReference>
<keyword evidence="1" id="KW-0732">Signal</keyword>
<sequence>MYILANIFAAFTLAIPITNIYSRNNSGDIPMYTPGSSLESAEISQNYAIRNIPSVTSEVPYIGGAKMAFISRCLPGQATYNSSGVAICKQCEKGYKNVLSTTALSQICIPEIYFDPLCYFYDGENNEKGLCKACKPVTSASPGIIPTINMYGRVICKLHEIPFCDSYDVPRADLRSKCKSCKSGSQLGILADQNMTNGCIPNNKVVTGCAGYSDDFKCVGCLDPSAQLINMKCLDPLQLKRQEMVDQLNKLG</sequence>
<dbReference type="Proteomes" id="UP000281549">
    <property type="component" value="Unassembled WGS sequence"/>
</dbReference>
<name>A0A075B235_ROZAC</name>
<evidence type="ECO:0000313" key="5">
    <source>
        <dbReference type="Proteomes" id="UP000281549"/>
    </source>
</evidence>
<dbReference type="AlphaFoldDB" id="A0A075B235"/>
<dbReference type="EMBL" id="ML004911">
    <property type="protein sequence ID" value="RKP22083.1"/>
    <property type="molecule type" value="Genomic_DNA"/>
</dbReference>
<dbReference type="EMBL" id="KE560560">
    <property type="protein sequence ID" value="EPZ36440.1"/>
    <property type="molecule type" value="Genomic_DNA"/>
</dbReference>
<feature type="chain" id="PRO_5040665208" evidence="1">
    <location>
        <begin position="23"/>
        <end position="252"/>
    </location>
</feature>
<dbReference type="HOGENOM" id="CLU_1103303_0_0_1"/>
<organism evidence="2 4">
    <name type="scientific">Rozella allomycis (strain CSF55)</name>
    <dbReference type="NCBI Taxonomy" id="988480"/>
    <lineage>
        <taxon>Eukaryota</taxon>
        <taxon>Fungi</taxon>
        <taxon>Fungi incertae sedis</taxon>
        <taxon>Cryptomycota</taxon>
        <taxon>Cryptomycota incertae sedis</taxon>
        <taxon>Rozella</taxon>
    </lineage>
</organism>
<proteinExistence type="predicted"/>